<feature type="region of interest" description="Disordered" evidence="3">
    <location>
        <begin position="1"/>
        <end position="20"/>
    </location>
</feature>
<dbReference type="InterPro" id="IPR009057">
    <property type="entry name" value="Homeodomain-like_sf"/>
</dbReference>
<dbReference type="PANTHER" id="PTHR30055:SF209">
    <property type="entry name" value="POSSIBLE TRANSCRIPTIONAL REGULATORY PROTEIN (PROBABLY TETR-FAMILY)"/>
    <property type="match status" value="1"/>
</dbReference>
<dbReference type="AlphaFoldDB" id="A0A179V4P3"/>
<feature type="domain" description="HTH tetR-type" evidence="4">
    <location>
        <begin position="24"/>
        <end position="85"/>
    </location>
</feature>
<dbReference type="InterPro" id="IPR050109">
    <property type="entry name" value="HTH-type_TetR-like_transc_reg"/>
</dbReference>
<dbReference type="PANTHER" id="PTHR30055">
    <property type="entry name" value="HTH-TYPE TRANSCRIPTIONAL REGULATOR RUTR"/>
    <property type="match status" value="1"/>
</dbReference>
<dbReference type="Pfam" id="PF00440">
    <property type="entry name" value="TetR_N"/>
    <property type="match status" value="1"/>
</dbReference>
<name>A0A179V4P3_9MYCO</name>
<comment type="caution">
    <text evidence="5">The sequence shown here is derived from an EMBL/GenBank/DDBJ whole genome shotgun (WGS) entry which is preliminary data.</text>
</comment>
<evidence type="ECO:0000256" key="3">
    <source>
        <dbReference type="SAM" id="MobiDB-lite"/>
    </source>
</evidence>
<reference evidence="5 6" key="1">
    <citation type="submission" date="2016-01" db="EMBL/GenBank/DDBJ databases">
        <title>Mycobacterium immunogenum strain CD11_6 genome sequencing and assembly.</title>
        <authorList>
            <person name="Kaur G."/>
            <person name="Nair G.R."/>
            <person name="Mayilraj S."/>
        </authorList>
    </citation>
    <scope>NUCLEOTIDE SEQUENCE [LARGE SCALE GENOMIC DNA]</scope>
    <source>
        <strain evidence="5 6">CD11-6</strain>
    </source>
</reference>
<dbReference type="InterPro" id="IPR001647">
    <property type="entry name" value="HTH_TetR"/>
</dbReference>
<feature type="DNA-binding region" description="H-T-H motif" evidence="2">
    <location>
        <begin position="48"/>
        <end position="67"/>
    </location>
</feature>
<evidence type="ECO:0000313" key="6">
    <source>
        <dbReference type="Proteomes" id="UP000186919"/>
    </source>
</evidence>
<evidence type="ECO:0000256" key="2">
    <source>
        <dbReference type="PROSITE-ProRule" id="PRU00335"/>
    </source>
</evidence>
<evidence type="ECO:0000313" key="5">
    <source>
        <dbReference type="EMBL" id="OAT66879.1"/>
    </source>
</evidence>
<organism evidence="5 6">
    <name type="scientific">Mycobacteroides immunogenum</name>
    <dbReference type="NCBI Taxonomy" id="83262"/>
    <lineage>
        <taxon>Bacteria</taxon>
        <taxon>Bacillati</taxon>
        <taxon>Actinomycetota</taxon>
        <taxon>Actinomycetes</taxon>
        <taxon>Mycobacteriales</taxon>
        <taxon>Mycobacteriaceae</taxon>
        <taxon>Mycobacteroides</taxon>
    </lineage>
</organism>
<evidence type="ECO:0000259" key="4">
    <source>
        <dbReference type="PROSITE" id="PS50977"/>
    </source>
</evidence>
<sequence length="213" mass="22479">MTRNTGNPLPIVGDAEPSKRRDAVRNRAALLDAAADLISQSGSSAALTMDAVAARANVGKGTVFRHFGSRAGLMLALLDHSEQRLQAKILAGPPPLGPGADPIERIVAFGRAKIALAPIQGEMLIEAGDAAYEHGAYWIAVNHIRQLLLEARSPCEPMLTAQSLFAALDARLVLRQIHRLNVSLSAISESWEQLARAAAAGPPPEPPGKASSH</sequence>
<gene>
    <name evidence="5" type="ORF">AWB85_14715</name>
</gene>
<protein>
    <recommendedName>
        <fullName evidence="4">HTH tetR-type domain-containing protein</fullName>
    </recommendedName>
</protein>
<dbReference type="GO" id="GO:0000976">
    <property type="term" value="F:transcription cis-regulatory region binding"/>
    <property type="evidence" value="ECO:0007669"/>
    <property type="project" value="TreeGrafter"/>
</dbReference>
<dbReference type="RefSeq" id="WP_064632750.1">
    <property type="nucleotide sequence ID" value="NZ_LQYE01000031.1"/>
</dbReference>
<dbReference type="EMBL" id="LQYE01000031">
    <property type="protein sequence ID" value="OAT66879.1"/>
    <property type="molecule type" value="Genomic_DNA"/>
</dbReference>
<dbReference type="PROSITE" id="PS50977">
    <property type="entry name" value="HTH_TETR_2"/>
    <property type="match status" value="1"/>
</dbReference>
<dbReference type="Proteomes" id="UP000186919">
    <property type="component" value="Unassembled WGS sequence"/>
</dbReference>
<keyword evidence="1 2" id="KW-0238">DNA-binding</keyword>
<dbReference type="SUPFAM" id="SSF46689">
    <property type="entry name" value="Homeodomain-like"/>
    <property type="match status" value="1"/>
</dbReference>
<accession>A0A179V4P3</accession>
<proteinExistence type="predicted"/>
<dbReference type="Gene3D" id="1.10.357.10">
    <property type="entry name" value="Tetracycline Repressor, domain 2"/>
    <property type="match status" value="1"/>
</dbReference>
<dbReference type="GO" id="GO:0003700">
    <property type="term" value="F:DNA-binding transcription factor activity"/>
    <property type="evidence" value="ECO:0007669"/>
    <property type="project" value="TreeGrafter"/>
</dbReference>
<evidence type="ECO:0000256" key="1">
    <source>
        <dbReference type="ARBA" id="ARBA00023125"/>
    </source>
</evidence>